<gene>
    <name evidence="1" type="ORF">PPENT_87.1.T0170233</name>
</gene>
<dbReference type="OrthoDB" id="289579at2759"/>
<name>A0A8S1T852_9CILI</name>
<dbReference type="EMBL" id="CAJJDO010000017">
    <property type="protein sequence ID" value="CAD8147968.1"/>
    <property type="molecule type" value="Genomic_DNA"/>
</dbReference>
<organism evidence="1 2">
    <name type="scientific">Paramecium pentaurelia</name>
    <dbReference type="NCBI Taxonomy" id="43138"/>
    <lineage>
        <taxon>Eukaryota</taxon>
        <taxon>Sar</taxon>
        <taxon>Alveolata</taxon>
        <taxon>Ciliophora</taxon>
        <taxon>Intramacronucleata</taxon>
        <taxon>Oligohymenophorea</taxon>
        <taxon>Peniculida</taxon>
        <taxon>Parameciidae</taxon>
        <taxon>Paramecium</taxon>
    </lineage>
</organism>
<proteinExistence type="predicted"/>
<keyword evidence="2" id="KW-1185">Reference proteome</keyword>
<protein>
    <submittedName>
        <fullName evidence="1">Uncharacterized protein</fullName>
    </submittedName>
</protein>
<reference evidence="1" key="1">
    <citation type="submission" date="2021-01" db="EMBL/GenBank/DDBJ databases">
        <authorList>
            <consortium name="Genoscope - CEA"/>
            <person name="William W."/>
        </authorList>
    </citation>
    <scope>NUCLEOTIDE SEQUENCE</scope>
</reference>
<dbReference type="Proteomes" id="UP000689195">
    <property type="component" value="Unassembled WGS sequence"/>
</dbReference>
<sequence>MGLVCSNKRKINLLIQEKDKSNHSKLLFTTSFKQEIKHQRDSTIEFLLKQIELIDTQYAFSQALLQNLNELIIRRSNILFLSNQQMSTINDHLGCCVLIIKRLQGNEEFEHYFPILSYCFYEQCSKLEIYLKKQQNDSTRCCSLQRIS</sequence>
<comment type="caution">
    <text evidence="1">The sequence shown here is derived from an EMBL/GenBank/DDBJ whole genome shotgun (WGS) entry which is preliminary data.</text>
</comment>
<evidence type="ECO:0000313" key="1">
    <source>
        <dbReference type="EMBL" id="CAD8147968.1"/>
    </source>
</evidence>
<evidence type="ECO:0000313" key="2">
    <source>
        <dbReference type="Proteomes" id="UP000689195"/>
    </source>
</evidence>
<accession>A0A8S1T852</accession>
<dbReference type="AlphaFoldDB" id="A0A8S1T852"/>